<reference evidence="2 3" key="1">
    <citation type="submission" date="2021-03" db="EMBL/GenBank/DDBJ databases">
        <title>Novel species identification of genus Shewanella.</title>
        <authorList>
            <person name="Liu G."/>
            <person name="Zhang Q."/>
        </authorList>
    </citation>
    <scope>NUCLEOTIDE SEQUENCE [LARGE SCALE GENOMIC DNA]</scope>
    <source>
        <strain evidence="2 3">FJAT-52962</strain>
    </source>
</reference>
<protein>
    <submittedName>
        <fullName evidence="2">Polymer-forming cytoskeletal protein</fullName>
    </submittedName>
</protein>
<gene>
    <name evidence="2" type="ORF">JYB85_11745</name>
</gene>
<dbReference type="PANTHER" id="PTHR35024:SF4">
    <property type="entry name" value="POLYMER-FORMING CYTOSKELETAL PROTEIN"/>
    <property type="match status" value="1"/>
</dbReference>
<dbReference type="Pfam" id="PF04519">
    <property type="entry name" value="Bactofilin"/>
    <property type="match status" value="1"/>
</dbReference>
<organism evidence="2 3">
    <name type="scientific">Shewanella sedimentimangrovi</name>
    <dbReference type="NCBI Taxonomy" id="2814293"/>
    <lineage>
        <taxon>Bacteria</taxon>
        <taxon>Pseudomonadati</taxon>
        <taxon>Pseudomonadota</taxon>
        <taxon>Gammaproteobacteria</taxon>
        <taxon>Alteromonadales</taxon>
        <taxon>Shewanellaceae</taxon>
        <taxon>Shewanella</taxon>
    </lineage>
</organism>
<evidence type="ECO:0000313" key="2">
    <source>
        <dbReference type="EMBL" id="QSX36010.1"/>
    </source>
</evidence>
<dbReference type="InterPro" id="IPR007607">
    <property type="entry name" value="BacA/B"/>
</dbReference>
<name>A0ABX7QYF2_9GAMM</name>
<dbReference type="EMBL" id="CP071502">
    <property type="protein sequence ID" value="QSX36010.1"/>
    <property type="molecule type" value="Genomic_DNA"/>
</dbReference>
<accession>A0ABX7QYF2</accession>
<evidence type="ECO:0000256" key="1">
    <source>
        <dbReference type="ARBA" id="ARBA00044755"/>
    </source>
</evidence>
<dbReference type="Proteomes" id="UP000663207">
    <property type="component" value="Chromosome"/>
</dbReference>
<dbReference type="PANTHER" id="PTHR35024">
    <property type="entry name" value="HYPOTHETICAL CYTOSOLIC PROTEIN"/>
    <property type="match status" value="1"/>
</dbReference>
<keyword evidence="3" id="KW-1185">Reference proteome</keyword>
<evidence type="ECO:0000313" key="3">
    <source>
        <dbReference type="Proteomes" id="UP000663207"/>
    </source>
</evidence>
<dbReference type="RefSeq" id="WP_207379447.1">
    <property type="nucleotide sequence ID" value="NZ_CP071502.1"/>
</dbReference>
<sequence>MFAKNKSGAELTYLAKGCSFKGNSQFSSNLLVGGAVSGKLQSEAKITIEAGGLVDGEVHCQEMKVSGHFSGKLQCEKLVIAAGGLVEGEVRCNAMEIYEGGQFVGIRQRDAIQGELLHPGTSSEPLLEQA</sequence>
<comment type="similarity">
    <text evidence="1">Belongs to the bactofilin family.</text>
</comment>
<proteinExistence type="inferred from homology"/>